<keyword evidence="1" id="KW-1133">Transmembrane helix</keyword>
<feature type="transmembrane region" description="Helical" evidence="1">
    <location>
        <begin position="39"/>
        <end position="61"/>
    </location>
</feature>
<gene>
    <name evidence="2" type="ORF">MACH08_10670</name>
</gene>
<dbReference type="Proteomes" id="UP001275436">
    <property type="component" value="Unassembled WGS sequence"/>
</dbReference>
<evidence type="ECO:0000313" key="3">
    <source>
        <dbReference type="Proteomes" id="UP001275436"/>
    </source>
</evidence>
<dbReference type="EMBL" id="BSKO01000001">
    <property type="protein sequence ID" value="GLO65283.1"/>
    <property type="molecule type" value="Genomic_DNA"/>
</dbReference>
<keyword evidence="3" id="KW-1185">Reference proteome</keyword>
<sequence length="94" mass="10805">MQGKKIITLLALILTIFSVVLMMTLYFDWNYLMNITFIRVGNFFILTSLAFSILAFIMAIFSHNKWKLVLQLINFSLVIILAVINIMALGFNDP</sequence>
<feature type="transmembrane region" description="Helical" evidence="1">
    <location>
        <begin position="68"/>
        <end position="91"/>
    </location>
</feature>
<protein>
    <submittedName>
        <fullName evidence="2">Uncharacterized protein</fullName>
    </submittedName>
</protein>
<keyword evidence="1" id="KW-0472">Membrane</keyword>
<feature type="transmembrane region" description="Helical" evidence="1">
    <location>
        <begin position="7"/>
        <end position="27"/>
    </location>
</feature>
<reference evidence="2 3" key="1">
    <citation type="submission" date="2023-02" db="EMBL/GenBank/DDBJ databases">
        <title>Oceanobacillus kimchii IFOP_LL358 isolated form Alexandrium catenella lab strain.</title>
        <authorList>
            <person name="Gajardo G."/>
            <person name="Ueki S."/>
            <person name="Maruyama F."/>
        </authorList>
    </citation>
    <scope>NUCLEOTIDE SEQUENCE [LARGE SCALE GENOMIC DNA]</scope>
    <source>
        <strain evidence="2 3">IFOP_LL358</strain>
    </source>
</reference>
<proteinExistence type="predicted"/>
<evidence type="ECO:0000313" key="2">
    <source>
        <dbReference type="EMBL" id="GLO65283.1"/>
    </source>
</evidence>
<name>A0ABQ5TEM6_9BACI</name>
<evidence type="ECO:0000256" key="1">
    <source>
        <dbReference type="SAM" id="Phobius"/>
    </source>
</evidence>
<comment type="caution">
    <text evidence="2">The sequence shown here is derived from an EMBL/GenBank/DDBJ whole genome shotgun (WGS) entry which is preliminary data.</text>
</comment>
<organism evidence="2 3">
    <name type="scientific">Oceanobacillus kimchii</name>
    <dbReference type="NCBI Taxonomy" id="746691"/>
    <lineage>
        <taxon>Bacteria</taxon>
        <taxon>Bacillati</taxon>
        <taxon>Bacillota</taxon>
        <taxon>Bacilli</taxon>
        <taxon>Bacillales</taxon>
        <taxon>Bacillaceae</taxon>
        <taxon>Oceanobacillus</taxon>
    </lineage>
</organism>
<keyword evidence="1" id="KW-0812">Transmembrane</keyword>
<accession>A0ABQ5TEM6</accession>